<dbReference type="GeneID" id="20037241"/>
<proteinExistence type="predicted"/>
<feature type="region of interest" description="Disordered" evidence="1">
    <location>
        <begin position="331"/>
        <end position="407"/>
    </location>
</feature>
<feature type="region of interest" description="Disordered" evidence="1">
    <location>
        <begin position="1094"/>
        <end position="1173"/>
    </location>
</feature>
<dbReference type="VEuPathDB" id="PlasmoDB:C922_01967"/>
<gene>
    <name evidence="2" type="ORF">C922_01967</name>
</gene>
<keyword evidence="3" id="KW-1185">Reference proteome</keyword>
<name>W7A921_9APIC</name>
<sequence length="1433" mass="165424">MCLLSLIYRDLSFLKNDQVKYVLMNLAFSKMKDSFFFSKAGEHPGSNNNGGSKNASVLDPARANAHTNLVLTFFSNTLLRNNFLQFLQNDYISSAHSTVNYTSRVNPTNVNNYIFYNLLISIVQLKESQSKWHDAIMKKKMQLFLWIEKSNTTVNELWGMKTHATHINDFILNNVLFFTSHFVKHKINFAPNMYLYILNVYCDLFDMMRGLELYTGIKKKKNLLSDAKQIVNYVINEMYKQINLYTLKEFIALCAMIDKLPASFTFELKNDADHLRLKVKNAFYRNGKGENGEAAVENEGDAHLRRILYVPYSQASRKTPERVAEEQIAASGGGPILEQHTGATLGNHQMGDPCQGKESPMDKKDSPNYVDFSAAPTNAANNAPTLSDAAPPLGNPTEDPPTSRYGTVKAKKKSTIINKHDFTILIALSLFNEINDEFIVQIRQREGGIPSSSGTMTISDDAMFEHIYKNHYESFLRNSDLYINHVEKNYEPATVEQLLNYFILFTHLNQLDVSNLCVLMNIMREINKLQPFIDFFIAKRVEEMLRDRGIGGGEHSGSSLESDKKGKMYQFTDSYLDDYISRITDGGKEHDEGEVASVQSDSEIITQWEEGQNIFRTPQGKNHFDDMNLNTHSLYAASFEEYYHNYDICSSVINLFLLVDPASRTNRAIARFLPHISLNQVNIFKIHLDYIFFKRGREKGQESHSFSVTPLIGEKEEGLGGLSNILATQMGIKNWKGNSDQEESLVKNLTFPSDMDTISNSANPILEEEINSAVHREGSNFPHGGRHPLEHDIIYKIIEARLKYNIEVKNYLSKREDENNEEMYNFLEKELLSLNQIANMLNCISSINDDEKYMKLVTISLKDIILSRHEIVDIKTFRLITKILISIRNVYQNIFFPCEYSYLNMLTKNYVQVMQNFFHFFHLLDYFQALQIFTKYNLAGKYLKHLICLNEELNKVHIKNVNVHLVHLVLYFYSKLNYVNEKFISNILQMYAYSILQQINTVNIHVVENLTKTNDLLLSLCVRNKDIILINYLLLQRYGNFSRHFKMDDKDDVDKRRVTTFPSEQNGVAQLGEAESQKVDISSKQFYSNDEATIEKTNGRTDQTGQTPSTRPSGRAKGEVPIEDASASTVTSQEQYNSPRSEPELEEDGRLLTRRNHPSKGTYTHGPLSPIGHFPQARYATEERNGKEVTTSTLVTHTFHLSLTHKIKIIHFLCKFHHYNDLVKSYYMQLISECLQNTSALLNDEDYCKLYEIYVHVILNFYFLSFNKSNKYINFVLSNLPCYYWYKKEEEKLNLFVSSKEFNDIQYVLKLLNLDFLAPTLTEIYFIHFFNDVKKTNHALAIPENVLHLYKKYNLVIDDVRNKSVSLLCVPEEHVLRDEHGNNKNLINDSHYVYENIKKTYPTSLIFLSEWKTLNVEEKCDYVLRAIHSSLNV</sequence>
<feature type="compositionally biased region" description="Polar residues" evidence="1">
    <location>
        <begin position="1126"/>
        <end position="1140"/>
    </location>
</feature>
<evidence type="ECO:0000313" key="2">
    <source>
        <dbReference type="EMBL" id="EUD67778.1"/>
    </source>
</evidence>
<evidence type="ECO:0000313" key="3">
    <source>
        <dbReference type="Proteomes" id="UP000030640"/>
    </source>
</evidence>
<dbReference type="OrthoDB" id="363744at2759"/>
<accession>W7A921</accession>
<feature type="compositionally biased region" description="Low complexity" evidence="1">
    <location>
        <begin position="374"/>
        <end position="385"/>
    </location>
</feature>
<organism evidence="2 3">
    <name type="scientific">Plasmodium inui San Antonio 1</name>
    <dbReference type="NCBI Taxonomy" id="1237626"/>
    <lineage>
        <taxon>Eukaryota</taxon>
        <taxon>Sar</taxon>
        <taxon>Alveolata</taxon>
        <taxon>Apicomplexa</taxon>
        <taxon>Aconoidasida</taxon>
        <taxon>Haemosporida</taxon>
        <taxon>Plasmodiidae</taxon>
        <taxon>Plasmodium</taxon>
        <taxon>Plasmodium (Plasmodium)</taxon>
    </lineage>
</organism>
<dbReference type="Proteomes" id="UP000030640">
    <property type="component" value="Unassembled WGS sequence"/>
</dbReference>
<dbReference type="EMBL" id="KI965465">
    <property type="protein sequence ID" value="EUD67778.1"/>
    <property type="molecule type" value="Genomic_DNA"/>
</dbReference>
<reference evidence="2 3" key="1">
    <citation type="submission" date="2013-02" db="EMBL/GenBank/DDBJ databases">
        <title>The Genome Sequence of Plasmodium inui San Antonio 1.</title>
        <authorList>
            <consortium name="The Broad Institute Genome Sequencing Platform"/>
            <consortium name="The Broad Institute Genome Sequencing Center for Infectious Disease"/>
            <person name="Neafsey D."/>
            <person name="Cheeseman I."/>
            <person name="Volkman S."/>
            <person name="Adams J."/>
            <person name="Walker B."/>
            <person name="Young S.K."/>
            <person name="Zeng Q."/>
            <person name="Gargeya S."/>
            <person name="Fitzgerald M."/>
            <person name="Haas B."/>
            <person name="Abouelleil A."/>
            <person name="Alvarado L."/>
            <person name="Arachchi H.M."/>
            <person name="Berlin A.M."/>
            <person name="Chapman S.B."/>
            <person name="Dewar J."/>
            <person name="Goldberg J."/>
            <person name="Griggs A."/>
            <person name="Gujja S."/>
            <person name="Hansen M."/>
            <person name="Howarth C."/>
            <person name="Imamovic A."/>
            <person name="Larimer J."/>
            <person name="McCowan C."/>
            <person name="Murphy C."/>
            <person name="Neiman D."/>
            <person name="Pearson M."/>
            <person name="Priest M."/>
            <person name="Roberts A."/>
            <person name="Saif S."/>
            <person name="Shea T."/>
            <person name="Sisk P."/>
            <person name="Sykes S."/>
            <person name="Wortman J."/>
            <person name="Nusbaum C."/>
            <person name="Birren B."/>
        </authorList>
    </citation>
    <scope>NUCLEOTIDE SEQUENCE [LARGE SCALE GENOMIC DNA]</scope>
    <source>
        <strain evidence="2 3">San Antonio 1</strain>
    </source>
</reference>
<evidence type="ECO:0000256" key="1">
    <source>
        <dbReference type="SAM" id="MobiDB-lite"/>
    </source>
</evidence>
<dbReference type="RefSeq" id="XP_008815788.1">
    <property type="nucleotide sequence ID" value="XM_008817566.1"/>
</dbReference>
<feature type="compositionally biased region" description="Polar residues" evidence="1">
    <location>
        <begin position="1100"/>
        <end position="1112"/>
    </location>
</feature>
<protein>
    <submittedName>
        <fullName evidence="2">Uncharacterized protein</fullName>
    </submittedName>
</protein>